<feature type="coiled-coil region" evidence="1">
    <location>
        <begin position="70"/>
        <end position="118"/>
    </location>
</feature>
<reference evidence="4" key="1">
    <citation type="journal article" date="2023" name="Commun. Biol.">
        <title>Genome analysis of Parmales, the sister group of diatoms, reveals the evolutionary specialization of diatoms from phago-mixotrophs to photoautotrophs.</title>
        <authorList>
            <person name="Ban H."/>
            <person name="Sato S."/>
            <person name="Yoshikawa S."/>
            <person name="Yamada K."/>
            <person name="Nakamura Y."/>
            <person name="Ichinomiya M."/>
            <person name="Sato N."/>
            <person name="Blanc-Mathieu R."/>
            <person name="Endo H."/>
            <person name="Kuwata A."/>
            <person name="Ogata H."/>
        </authorList>
    </citation>
    <scope>NUCLEOTIDE SEQUENCE [LARGE SCALE GENOMIC DNA]</scope>
    <source>
        <strain evidence="4">NIES 3699</strain>
    </source>
</reference>
<name>A0A9W7F3I9_9STRA</name>
<dbReference type="Proteomes" id="UP001165160">
    <property type="component" value="Unassembled WGS sequence"/>
</dbReference>
<gene>
    <name evidence="3" type="ORF">TrVE_jg7278</name>
</gene>
<protein>
    <submittedName>
        <fullName evidence="3">Uncharacterized protein</fullName>
    </submittedName>
</protein>
<organism evidence="3 4">
    <name type="scientific">Triparma verrucosa</name>
    <dbReference type="NCBI Taxonomy" id="1606542"/>
    <lineage>
        <taxon>Eukaryota</taxon>
        <taxon>Sar</taxon>
        <taxon>Stramenopiles</taxon>
        <taxon>Ochrophyta</taxon>
        <taxon>Bolidophyceae</taxon>
        <taxon>Parmales</taxon>
        <taxon>Triparmaceae</taxon>
        <taxon>Triparma</taxon>
    </lineage>
</organism>
<evidence type="ECO:0000313" key="3">
    <source>
        <dbReference type="EMBL" id="GMI00866.1"/>
    </source>
</evidence>
<keyword evidence="1" id="KW-0175">Coiled coil</keyword>
<dbReference type="EMBL" id="BRXX01000253">
    <property type="protein sequence ID" value="GMI00866.1"/>
    <property type="molecule type" value="Genomic_DNA"/>
</dbReference>
<keyword evidence="4" id="KW-1185">Reference proteome</keyword>
<feature type="region of interest" description="Disordered" evidence="2">
    <location>
        <begin position="121"/>
        <end position="241"/>
    </location>
</feature>
<evidence type="ECO:0000313" key="4">
    <source>
        <dbReference type="Proteomes" id="UP001165160"/>
    </source>
</evidence>
<feature type="compositionally biased region" description="Low complexity" evidence="2">
    <location>
        <begin position="159"/>
        <end position="172"/>
    </location>
</feature>
<feature type="compositionally biased region" description="Basic and acidic residues" evidence="2">
    <location>
        <begin position="138"/>
        <end position="149"/>
    </location>
</feature>
<dbReference type="AlphaFoldDB" id="A0A9W7F3I9"/>
<sequence>MNVSVSTSYNSLLLNSTLNDTSSPPASPLRSQNSLLLKLRESFKIITSLKSEIRSLKNRRSEVPPPVGVNEKLKVENRLLKIQMETKDRENTVLERRCERLKDELRELSKINGDLKKRSVVKREKEGRVKARGRRFSKQSEESNEDAVKDVAVGSSDPSSQSQSQSQSTQTQRTETEQAPPLNPKPSLQRSSQPSTEPSSTFPRPFHPDFNLQTANVRLRMSWPSQTPPSQPSSLGDGFGGVTDVMESWEIENAEGSIDFTRF</sequence>
<accession>A0A9W7F3I9</accession>
<proteinExistence type="predicted"/>
<evidence type="ECO:0000256" key="1">
    <source>
        <dbReference type="SAM" id="Coils"/>
    </source>
</evidence>
<evidence type="ECO:0000256" key="2">
    <source>
        <dbReference type="SAM" id="MobiDB-lite"/>
    </source>
</evidence>
<comment type="caution">
    <text evidence="3">The sequence shown here is derived from an EMBL/GenBank/DDBJ whole genome shotgun (WGS) entry which is preliminary data.</text>
</comment>
<feature type="compositionally biased region" description="Polar residues" evidence="2">
    <location>
        <begin position="186"/>
        <end position="202"/>
    </location>
</feature>